<reference evidence="3" key="1">
    <citation type="submission" date="2020-07" db="EMBL/GenBank/DDBJ databases">
        <title>Huge and variable diversity of episymbiotic CPR bacteria and DPANN archaea in groundwater ecosystems.</title>
        <authorList>
            <person name="He C.Y."/>
            <person name="Keren R."/>
            <person name="Whittaker M."/>
            <person name="Farag I.F."/>
            <person name="Doudna J."/>
            <person name="Cate J.H.D."/>
            <person name="Banfield J.F."/>
        </authorList>
    </citation>
    <scope>NUCLEOTIDE SEQUENCE</scope>
    <source>
        <strain evidence="3">NC_groundwater_1586_Pr3_B-0.1um_66_15</strain>
    </source>
</reference>
<dbReference type="PRINTS" id="PR00080">
    <property type="entry name" value="SDRFAMILY"/>
</dbReference>
<dbReference type="InterPro" id="IPR002347">
    <property type="entry name" value="SDR_fam"/>
</dbReference>
<dbReference type="PRINTS" id="PR00081">
    <property type="entry name" value="GDHRDH"/>
</dbReference>
<comment type="caution">
    <text evidence="3">The sequence shown here is derived from an EMBL/GenBank/DDBJ whole genome shotgun (WGS) entry which is preliminary data.</text>
</comment>
<evidence type="ECO:0000313" key="3">
    <source>
        <dbReference type="EMBL" id="MBI4924254.1"/>
    </source>
</evidence>
<dbReference type="FunFam" id="3.40.50.720:FF:000173">
    <property type="entry name" value="3-oxoacyl-[acyl-carrier protein] reductase"/>
    <property type="match status" value="1"/>
</dbReference>
<dbReference type="InterPro" id="IPR036291">
    <property type="entry name" value="NAD(P)-bd_dom_sf"/>
</dbReference>
<organism evidence="3 4">
    <name type="scientific">Devosia nanyangense</name>
    <dbReference type="NCBI Taxonomy" id="1228055"/>
    <lineage>
        <taxon>Bacteria</taxon>
        <taxon>Pseudomonadati</taxon>
        <taxon>Pseudomonadota</taxon>
        <taxon>Alphaproteobacteria</taxon>
        <taxon>Hyphomicrobiales</taxon>
        <taxon>Devosiaceae</taxon>
        <taxon>Devosia</taxon>
    </lineage>
</organism>
<evidence type="ECO:0000313" key="4">
    <source>
        <dbReference type="Proteomes" id="UP000782610"/>
    </source>
</evidence>
<gene>
    <name evidence="3" type="ORF">HY834_21160</name>
</gene>
<dbReference type="AlphaFoldDB" id="A0A933L4V3"/>
<dbReference type="CDD" id="cd05233">
    <property type="entry name" value="SDR_c"/>
    <property type="match status" value="1"/>
</dbReference>
<dbReference type="Pfam" id="PF13561">
    <property type="entry name" value="adh_short_C2"/>
    <property type="match status" value="1"/>
</dbReference>
<dbReference type="Gene3D" id="3.40.50.720">
    <property type="entry name" value="NAD(P)-binding Rossmann-like Domain"/>
    <property type="match status" value="1"/>
</dbReference>
<protein>
    <submittedName>
        <fullName evidence="3">SDR family oxidoreductase</fullName>
    </submittedName>
</protein>
<dbReference type="SUPFAM" id="SSF51735">
    <property type="entry name" value="NAD(P)-binding Rossmann-fold domains"/>
    <property type="match status" value="1"/>
</dbReference>
<dbReference type="EMBL" id="JACRAF010000069">
    <property type="protein sequence ID" value="MBI4924254.1"/>
    <property type="molecule type" value="Genomic_DNA"/>
</dbReference>
<accession>A0A933L4V3</accession>
<evidence type="ECO:0000256" key="1">
    <source>
        <dbReference type="ARBA" id="ARBA00006484"/>
    </source>
</evidence>
<sequence length="259" mass="26918">MSERFDGKTIAITGAAGGIGRPLCRFFAEAGAALALIDRSPAVMDFATELREEGYAAHAAVAEIGSAASVAEAFAGFAEVHILINNAGGSKHPTLAGTDPASWQAEVNANLNGAYNCAHAVLPQMVARRGGAIVNVGSVNALLALGDPAYSAGKAGMVAMTKAIALEYGRYNIRANIVLPGTVRTPLWDQRAAKDPKVLEVLERWYPLGRIVEPAEVARVIAFLASDMASAVTGAVIPVDCGLSAGNIVMARELTLEDF</sequence>
<comment type="similarity">
    <text evidence="1">Belongs to the short-chain dehydrogenases/reductases (SDR) family.</text>
</comment>
<dbReference type="PANTHER" id="PTHR24321">
    <property type="entry name" value="DEHYDROGENASES, SHORT CHAIN"/>
    <property type="match status" value="1"/>
</dbReference>
<name>A0A933L4V3_9HYPH</name>
<dbReference type="GO" id="GO:0016491">
    <property type="term" value="F:oxidoreductase activity"/>
    <property type="evidence" value="ECO:0007669"/>
    <property type="project" value="UniProtKB-KW"/>
</dbReference>
<evidence type="ECO:0000256" key="2">
    <source>
        <dbReference type="ARBA" id="ARBA00023002"/>
    </source>
</evidence>
<dbReference type="PANTHER" id="PTHR24321:SF8">
    <property type="entry name" value="ESTRADIOL 17-BETA-DEHYDROGENASE 8-RELATED"/>
    <property type="match status" value="1"/>
</dbReference>
<proteinExistence type="inferred from homology"/>
<dbReference type="Proteomes" id="UP000782610">
    <property type="component" value="Unassembled WGS sequence"/>
</dbReference>
<keyword evidence="2" id="KW-0560">Oxidoreductase</keyword>